<sequence>MFAERKKMSMAQWIRKMEDRKAATAAPQESEEDGDGAKAGRQEAPGEPAEQKAIDPGAVLSRYGNKCPLTNNTTPTVKAAVIVPDHVTRKDEGHSLRAAMLSNHLASYTHRQAPSREIHELSGCGNGFRNVIPLHSSLAALWDRSCLLLRPLPPENAAEEKEDRTLKVQVLLMDEQADPALFKSVYRY</sequence>
<dbReference type="GeneID" id="92073042"/>
<organism evidence="2 3">
    <name type="scientific">Apiospora aurea</name>
    <dbReference type="NCBI Taxonomy" id="335848"/>
    <lineage>
        <taxon>Eukaryota</taxon>
        <taxon>Fungi</taxon>
        <taxon>Dikarya</taxon>
        <taxon>Ascomycota</taxon>
        <taxon>Pezizomycotina</taxon>
        <taxon>Sordariomycetes</taxon>
        <taxon>Xylariomycetidae</taxon>
        <taxon>Amphisphaeriales</taxon>
        <taxon>Apiosporaceae</taxon>
        <taxon>Apiospora</taxon>
    </lineage>
</organism>
<evidence type="ECO:0000313" key="3">
    <source>
        <dbReference type="Proteomes" id="UP001391051"/>
    </source>
</evidence>
<keyword evidence="3" id="KW-1185">Reference proteome</keyword>
<dbReference type="Proteomes" id="UP001391051">
    <property type="component" value="Unassembled WGS sequence"/>
</dbReference>
<gene>
    <name evidence="2" type="ORF">PG986_003758</name>
</gene>
<accession>A0ABR1QSK4</accession>
<evidence type="ECO:0000313" key="2">
    <source>
        <dbReference type="EMBL" id="KAK7962933.1"/>
    </source>
</evidence>
<dbReference type="RefSeq" id="XP_066705044.1">
    <property type="nucleotide sequence ID" value="XM_066839980.1"/>
</dbReference>
<proteinExistence type="predicted"/>
<reference evidence="2 3" key="1">
    <citation type="submission" date="2023-01" db="EMBL/GenBank/DDBJ databases">
        <title>Analysis of 21 Apiospora genomes using comparative genomics revels a genus with tremendous synthesis potential of carbohydrate active enzymes and secondary metabolites.</title>
        <authorList>
            <person name="Sorensen T."/>
        </authorList>
    </citation>
    <scope>NUCLEOTIDE SEQUENCE [LARGE SCALE GENOMIC DNA]</scope>
    <source>
        <strain evidence="2 3">CBS 24483</strain>
    </source>
</reference>
<feature type="region of interest" description="Disordered" evidence="1">
    <location>
        <begin position="1"/>
        <end position="57"/>
    </location>
</feature>
<name>A0ABR1QSK4_9PEZI</name>
<comment type="caution">
    <text evidence="2">The sequence shown here is derived from an EMBL/GenBank/DDBJ whole genome shotgun (WGS) entry which is preliminary data.</text>
</comment>
<dbReference type="EMBL" id="JAQQWE010000002">
    <property type="protein sequence ID" value="KAK7962933.1"/>
    <property type="molecule type" value="Genomic_DNA"/>
</dbReference>
<protein>
    <submittedName>
        <fullName evidence="2">Uncharacterized protein</fullName>
    </submittedName>
</protein>
<evidence type="ECO:0000256" key="1">
    <source>
        <dbReference type="SAM" id="MobiDB-lite"/>
    </source>
</evidence>